<dbReference type="SUPFAM" id="SSF55920">
    <property type="entry name" value="Creatinase/aminopeptidase"/>
    <property type="match status" value="1"/>
</dbReference>
<dbReference type="InterPro" id="IPR000994">
    <property type="entry name" value="Pept_M24"/>
</dbReference>
<accession>A0ABP9IEU1</accession>
<dbReference type="EMBL" id="BAABHS010000053">
    <property type="protein sequence ID" value="GAA4994634.1"/>
    <property type="molecule type" value="Genomic_DNA"/>
</dbReference>
<organism evidence="3 4">
    <name type="scientific">Yinghuangia aomiensis</name>
    <dbReference type="NCBI Taxonomy" id="676205"/>
    <lineage>
        <taxon>Bacteria</taxon>
        <taxon>Bacillati</taxon>
        <taxon>Actinomycetota</taxon>
        <taxon>Actinomycetes</taxon>
        <taxon>Kitasatosporales</taxon>
        <taxon>Streptomycetaceae</taxon>
        <taxon>Yinghuangia</taxon>
    </lineage>
</organism>
<gene>
    <name evidence="3" type="ORF">GCM10023205_79270</name>
</gene>
<feature type="domain" description="Creatinase N-terminal" evidence="2">
    <location>
        <begin position="14"/>
        <end position="142"/>
    </location>
</feature>
<dbReference type="InterPro" id="IPR029149">
    <property type="entry name" value="Creatin/AminoP/Spt16_N"/>
</dbReference>
<dbReference type="Gene3D" id="3.90.230.10">
    <property type="entry name" value="Creatinase/methionine aminopeptidase superfamily"/>
    <property type="match status" value="1"/>
</dbReference>
<keyword evidence="4" id="KW-1185">Reference proteome</keyword>
<reference evidence="4" key="1">
    <citation type="journal article" date="2019" name="Int. J. Syst. Evol. Microbiol.">
        <title>The Global Catalogue of Microorganisms (GCM) 10K type strain sequencing project: providing services to taxonomists for standard genome sequencing and annotation.</title>
        <authorList>
            <consortium name="The Broad Institute Genomics Platform"/>
            <consortium name="The Broad Institute Genome Sequencing Center for Infectious Disease"/>
            <person name="Wu L."/>
            <person name="Ma J."/>
        </authorList>
    </citation>
    <scope>NUCLEOTIDE SEQUENCE [LARGE SCALE GENOMIC DNA]</scope>
    <source>
        <strain evidence="4">JCM 17986</strain>
    </source>
</reference>
<sequence length="362" mass="38298">MTTIPIELRAAAVRREQLRAHARDLGIDGALVYSRRRSAVTWLSGYTPGFISHSAALWVPTEGETVLGVTFPFEVDRARQAGLRTVAIDSPVDLLPERASSIGLLCRDLVVDEATPELFQQLAARGVRHVDLASWAAEAREVKTPEEVTALTAAARIGDLALRAATASPGETDYVVAARVEAAARAAGAHRCLCLVGFGNGSFVTEATGQRLEAGQVVGLEVSLYAFGCFMHVNTTLPPMPAQETVTDAVGLCRSARAAILESLTPGTGVDDVVKAGDAVLSQHGLLRFKEYDFGHGLGCDTPEYPRLIPGTGRTVRSGAVLAVHVMLRRPGGETAMLGGPVVVEPAGARELLPEAVWADPH</sequence>
<dbReference type="Proteomes" id="UP001500466">
    <property type="component" value="Unassembled WGS sequence"/>
</dbReference>
<proteinExistence type="predicted"/>
<evidence type="ECO:0000259" key="2">
    <source>
        <dbReference type="Pfam" id="PF01321"/>
    </source>
</evidence>
<name>A0ABP9IEU1_9ACTN</name>
<dbReference type="Pfam" id="PF00557">
    <property type="entry name" value="Peptidase_M24"/>
    <property type="match status" value="1"/>
</dbReference>
<dbReference type="Gene3D" id="3.40.350.10">
    <property type="entry name" value="Creatinase/prolidase N-terminal domain"/>
    <property type="match status" value="1"/>
</dbReference>
<comment type="caution">
    <text evidence="3">The sequence shown here is derived from an EMBL/GenBank/DDBJ whole genome shotgun (WGS) entry which is preliminary data.</text>
</comment>
<dbReference type="InterPro" id="IPR050659">
    <property type="entry name" value="Peptidase_M24B"/>
</dbReference>
<feature type="domain" description="Peptidase M24" evidence="1">
    <location>
        <begin position="151"/>
        <end position="333"/>
    </location>
</feature>
<dbReference type="RefSeq" id="WP_345680737.1">
    <property type="nucleotide sequence ID" value="NZ_BAABHS010000053.1"/>
</dbReference>
<evidence type="ECO:0008006" key="5">
    <source>
        <dbReference type="Google" id="ProtNLM"/>
    </source>
</evidence>
<dbReference type="PANTHER" id="PTHR46112:SF2">
    <property type="entry name" value="XAA-PRO AMINOPEPTIDASE P-RELATED"/>
    <property type="match status" value="1"/>
</dbReference>
<dbReference type="PANTHER" id="PTHR46112">
    <property type="entry name" value="AMINOPEPTIDASE"/>
    <property type="match status" value="1"/>
</dbReference>
<evidence type="ECO:0000313" key="4">
    <source>
        <dbReference type="Proteomes" id="UP001500466"/>
    </source>
</evidence>
<protein>
    <recommendedName>
        <fullName evidence="5">Xaa-Pro aminopeptidase</fullName>
    </recommendedName>
</protein>
<evidence type="ECO:0000259" key="1">
    <source>
        <dbReference type="Pfam" id="PF00557"/>
    </source>
</evidence>
<evidence type="ECO:0000313" key="3">
    <source>
        <dbReference type="EMBL" id="GAA4994634.1"/>
    </source>
</evidence>
<dbReference type="InterPro" id="IPR036005">
    <property type="entry name" value="Creatinase/aminopeptidase-like"/>
</dbReference>
<dbReference type="Pfam" id="PF01321">
    <property type="entry name" value="Creatinase_N"/>
    <property type="match status" value="1"/>
</dbReference>
<dbReference type="InterPro" id="IPR000587">
    <property type="entry name" value="Creatinase_N"/>
</dbReference>
<dbReference type="SUPFAM" id="SSF53092">
    <property type="entry name" value="Creatinase/prolidase N-terminal domain"/>
    <property type="match status" value="1"/>
</dbReference>